<evidence type="ECO:0000313" key="3">
    <source>
        <dbReference type="EMBL" id="TQV66292.1"/>
    </source>
</evidence>
<dbReference type="OrthoDB" id="6381440at2"/>
<organism evidence="3 4">
    <name type="scientific">Exilibacterium tricleocarpae</name>
    <dbReference type="NCBI Taxonomy" id="2591008"/>
    <lineage>
        <taxon>Bacteria</taxon>
        <taxon>Pseudomonadati</taxon>
        <taxon>Pseudomonadota</taxon>
        <taxon>Gammaproteobacteria</taxon>
        <taxon>Cellvibrionales</taxon>
        <taxon>Cellvibrionaceae</taxon>
        <taxon>Exilibacterium</taxon>
    </lineage>
</organism>
<name>A0A545SMQ9_9GAMM</name>
<evidence type="ECO:0000256" key="2">
    <source>
        <dbReference type="SAM" id="Phobius"/>
    </source>
</evidence>
<dbReference type="Proteomes" id="UP000319732">
    <property type="component" value="Unassembled WGS sequence"/>
</dbReference>
<reference evidence="3 4" key="1">
    <citation type="submission" date="2019-06" db="EMBL/GenBank/DDBJ databases">
        <title>Whole genome sequence for Cellvibrionaceae sp. R142.</title>
        <authorList>
            <person name="Wang G."/>
        </authorList>
    </citation>
    <scope>NUCLEOTIDE SEQUENCE [LARGE SCALE GENOMIC DNA]</scope>
    <source>
        <strain evidence="3 4">R142</strain>
    </source>
</reference>
<keyword evidence="2" id="KW-0472">Membrane</keyword>
<evidence type="ECO:0000256" key="1">
    <source>
        <dbReference type="SAM" id="MobiDB-lite"/>
    </source>
</evidence>
<proteinExistence type="predicted"/>
<keyword evidence="2" id="KW-1133">Transmembrane helix</keyword>
<gene>
    <name evidence="3" type="ORF">FKG94_27245</name>
</gene>
<protein>
    <submittedName>
        <fullName evidence="3">Uncharacterized protein</fullName>
    </submittedName>
</protein>
<feature type="region of interest" description="Disordered" evidence="1">
    <location>
        <begin position="191"/>
        <end position="220"/>
    </location>
</feature>
<keyword evidence="4" id="KW-1185">Reference proteome</keyword>
<accession>A0A545SMQ9</accession>
<evidence type="ECO:0000313" key="4">
    <source>
        <dbReference type="Proteomes" id="UP000319732"/>
    </source>
</evidence>
<feature type="transmembrane region" description="Helical" evidence="2">
    <location>
        <begin position="6"/>
        <end position="27"/>
    </location>
</feature>
<dbReference type="RefSeq" id="WP_142930117.1">
    <property type="nucleotide sequence ID" value="NZ_ML660117.1"/>
</dbReference>
<sequence length="245" mass="26699">MQVSNVVVFTVVEVFLLLAAACVLLLVRARNLKQMTASLQQQVKQLTDDLRATDSAPQHPLPGSYRQTIDEQLSLTRHYHRGLNADQDIALDLNPETPLPRQIAALRHAFLIAEKEALHSSANTAPSWPVLETKLQQLIQFYTTAPNTGILKAGGGQEIERMATVMAMVKRFTAASEAMLQALVTLKQQTALQPDPKTPGGGSSADIAGTEKTQAQLRSLQQQQTDLEAAYVALCKRSCTSDKGL</sequence>
<keyword evidence="2" id="KW-0812">Transmembrane</keyword>
<dbReference type="EMBL" id="VHSG01000042">
    <property type="protein sequence ID" value="TQV66292.1"/>
    <property type="molecule type" value="Genomic_DNA"/>
</dbReference>
<dbReference type="AlphaFoldDB" id="A0A545SMQ9"/>
<comment type="caution">
    <text evidence="3">The sequence shown here is derived from an EMBL/GenBank/DDBJ whole genome shotgun (WGS) entry which is preliminary data.</text>
</comment>